<dbReference type="InterPro" id="IPR043136">
    <property type="entry name" value="B30.2/SPRY_sf"/>
</dbReference>
<dbReference type="EMBL" id="JH598105">
    <property type="status" value="NOT_ANNOTATED_CDS"/>
    <property type="molecule type" value="Genomic_DNA"/>
</dbReference>
<dbReference type="eggNOG" id="ENOG502QS7U">
    <property type="taxonomic scope" value="Eukaryota"/>
</dbReference>
<feature type="compositionally biased region" description="Polar residues" evidence="1">
    <location>
        <begin position="99"/>
        <end position="122"/>
    </location>
</feature>
<accession>M4BBS9</accession>
<evidence type="ECO:0008006" key="6">
    <source>
        <dbReference type="Google" id="ProtNLM"/>
    </source>
</evidence>
<protein>
    <recommendedName>
        <fullName evidence="6">LisH domain-containing protein</fullName>
    </recommendedName>
</protein>
<dbReference type="PANTHER" id="PTHR12864">
    <property type="entry name" value="RAN BINDING PROTEIN 9-RELATED"/>
    <property type="match status" value="1"/>
</dbReference>
<evidence type="ECO:0000256" key="1">
    <source>
        <dbReference type="SAM" id="MobiDB-lite"/>
    </source>
</evidence>
<feature type="region of interest" description="Disordered" evidence="1">
    <location>
        <begin position="745"/>
        <end position="790"/>
    </location>
</feature>
<evidence type="ECO:0000313" key="4">
    <source>
        <dbReference type="EnsemblProtists" id="HpaP803743"/>
    </source>
</evidence>
<dbReference type="InterPro" id="IPR050618">
    <property type="entry name" value="Ubq-SigPath_Reg"/>
</dbReference>
<dbReference type="OMA" id="HEVREHI"/>
<dbReference type="Pfam" id="PF10607">
    <property type="entry name" value="CTLH"/>
    <property type="match status" value="1"/>
</dbReference>
<reference evidence="4" key="2">
    <citation type="submission" date="2015-06" db="UniProtKB">
        <authorList>
            <consortium name="EnsemblProtists"/>
        </authorList>
    </citation>
    <scope>IDENTIFICATION</scope>
    <source>
        <strain evidence="4">Emoy2</strain>
    </source>
</reference>
<dbReference type="HOGENOM" id="CLU_016836_0_0_1"/>
<dbReference type="InterPro" id="IPR024964">
    <property type="entry name" value="CTLH/CRA"/>
</dbReference>
<proteinExistence type="predicted"/>
<evidence type="ECO:0000259" key="3">
    <source>
        <dbReference type="Pfam" id="PF10607"/>
    </source>
</evidence>
<dbReference type="STRING" id="559515.M4BBS9"/>
<feature type="compositionally biased region" description="Acidic residues" evidence="1">
    <location>
        <begin position="319"/>
        <end position="337"/>
    </location>
</feature>
<feature type="region of interest" description="Disordered" evidence="1">
    <location>
        <begin position="93"/>
        <end position="122"/>
    </location>
</feature>
<feature type="region of interest" description="Disordered" evidence="1">
    <location>
        <begin position="319"/>
        <end position="342"/>
    </location>
</feature>
<feature type="region of interest" description="Disordered" evidence="1">
    <location>
        <begin position="417"/>
        <end position="440"/>
    </location>
</feature>
<dbReference type="Gene3D" id="2.60.120.920">
    <property type="match status" value="1"/>
</dbReference>
<feature type="domain" description="SPRY" evidence="2">
    <location>
        <begin position="246"/>
        <end position="304"/>
    </location>
</feature>
<reference evidence="5" key="1">
    <citation type="journal article" date="2010" name="Science">
        <title>Signatures of adaptation to obligate biotrophy in the Hyaloperonospora arabidopsidis genome.</title>
        <authorList>
            <person name="Baxter L."/>
            <person name="Tripathy S."/>
            <person name="Ishaque N."/>
            <person name="Boot N."/>
            <person name="Cabral A."/>
            <person name="Kemen E."/>
            <person name="Thines M."/>
            <person name="Ah-Fong A."/>
            <person name="Anderson R."/>
            <person name="Badejoko W."/>
            <person name="Bittner-Eddy P."/>
            <person name="Boore J.L."/>
            <person name="Chibucos M.C."/>
            <person name="Coates M."/>
            <person name="Dehal P."/>
            <person name="Delehaunty K."/>
            <person name="Dong S."/>
            <person name="Downton P."/>
            <person name="Dumas B."/>
            <person name="Fabro G."/>
            <person name="Fronick C."/>
            <person name="Fuerstenberg S.I."/>
            <person name="Fulton L."/>
            <person name="Gaulin E."/>
            <person name="Govers F."/>
            <person name="Hughes L."/>
            <person name="Humphray S."/>
            <person name="Jiang R.H."/>
            <person name="Judelson H."/>
            <person name="Kamoun S."/>
            <person name="Kyung K."/>
            <person name="Meijer H."/>
            <person name="Minx P."/>
            <person name="Morris P."/>
            <person name="Nelson J."/>
            <person name="Phuntumart V."/>
            <person name="Qutob D."/>
            <person name="Rehmany A."/>
            <person name="Rougon-Cardoso A."/>
            <person name="Ryden P."/>
            <person name="Torto-Alalibo T."/>
            <person name="Studholme D."/>
            <person name="Wang Y."/>
            <person name="Win J."/>
            <person name="Wood J."/>
            <person name="Clifton S.W."/>
            <person name="Rogers J."/>
            <person name="Van den Ackerveken G."/>
            <person name="Jones J.D."/>
            <person name="McDowell J.M."/>
            <person name="Beynon J."/>
            <person name="Tyler B.M."/>
        </authorList>
    </citation>
    <scope>NUCLEOTIDE SEQUENCE [LARGE SCALE GENOMIC DNA]</scope>
    <source>
        <strain evidence="5">Emoy2</strain>
    </source>
</reference>
<dbReference type="InterPro" id="IPR003877">
    <property type="entry name" value="SPRY_dom"/>
</dbReference>
<dbReference type="Proteomes" id="UP000011713">
    <property type="component" value="Unassembled WGS sequence"/>
</dbReference>
<evidence type="ECO:0000313" key="5">
    <source>
        <dbReference type="Proteomes" id="UP000011713"/>
    </source>
</evidence>
<feature type="domain" description="CTLH/CRA C-terminal to LisH motif" evidence="3">
    <location>
        <begin position="531"/>
        <end position="715"/>
    </location>
</feature>
<dbReference type="InParanoid" id="M4BBS9"/>
<evidence type="ECO:0000259" key="2">
    <source>
        <dbReference type="Pfam" id="PF00622"/>
    </source>
</evidence>
<dbReference type="AlphaFoldDB" id="M4BBS9"/>
<dbReference type="Pfam" id="PF00622">
    <property type="entry name" value="SPRY"/>
    <property type="match status" value="1"/>
</dbReference>
<feature type="compositionally biased region" description="Low complexity" evidence="1">
    <location>
        <begin position="761"/>
        <end position="774"/>
    </location>
</feature>
<dbReference type="EnsemblProtists" id="HpaT803743">
    <property type="protein sequence ID" value="HpaP803743"/>
    <property type="gene ID" value="HpaG803743"/>
</dbReference>
<feature type="compositionally biased region" description="Acidic residues" evidence="1">
    <location>
        <begin position="780"/>
        <end position="790"/>
    </location>
</feature>
<keyword evidence="5" id="KW-1185">Reference proteome</keyword>
<organism evidence="4 5">
    <name type="scientific">Hyaloperonospora arabidopsidis (strain Emoy2)</name>
    <name type="common">Downy mildew agent</name>
    <name type="synonym">Peronospora arabidopsidis</name>
    <dbReference type="NCBI Taxonomy" id="559515"/>
    <lineage>
        <taxon>Eukaryota</taxon>
        <taxon>Sar</taxon>
        <taxon>Stramenopiles</taxon>
        <taxon>Oomycota</taxon>
        <taxon>Peronosporomycetes</taxon>
        <taxon>Peronosporales</taxon>
        <taxon>Peronosporaceae</taxon>
        <taxon>Hyaloperonospora</taxon>
    </lineage>
</organism>
<dbReference type="VEuPathDB" id="FungiDB:HpaG803743"/>
<sequence>MEPRSVAIEGLLHADRCTAEYVGRAVHSADAACFCSSRAAAASAPFTMPRIFYYETRIMATSPIPELAANSLPVRLNTQTSPTIDRTVLAQHQDADVPSAQSWRRSPSLQSRNTEDLLSSTSTDVMPVERPMRFTLSSTAQWAEQLQSITNRRQVRLSKDKKKFKHEIAVGFIVLDKAEQKSAAWDQNYSSGTSYSRSNSVLEARVPSMEVKQTMRGTISDMVVGGESKEGRAKYKVKTRPAIFHEDLQQMVNSVAYVGKSGRVVSHQQKYLKCQRYGAGDVVGCGILFDTNTFFFTRNGSLVGMLAAADVRNLDNFGEDSDLEEEKSGADDSEYYDEDKKDGVVADKDTRTTLDSIDSADMEETSDHCKVKNVLYPCVSLHGVGECVRAVFKAEAFLFDLPEFERQIQKDRQEVLMADRERRRKNGNVSETDQSERKTETRVNELVQDFFLYHGYESAYETFKAALEPSKRQCLSSDGMEVVSKNEAETSAVSSAGDMDGDHERKVVKISDAQSSLHFIKKKQMRESLSLRHEVREHIRCCRTAQALVLLEQHAPALATIQTGRYFCRMRKLIQSCRILCVIDILTHEAEAKVVASSSLASNGAPELMTIEKGRCNGWNSEMAIEFARQVFGSSSEITTKGKRKRLGLNSGAQKQSEDTTDVALAMSLLLYSQRDTIPKSSRARRFLTPEFRESVAEQLNELLLMYNNGAETAPPASALEMFMDDHEKVRMKCLKRGCRVYPESDSNGVSKIMSGRRKASVSSNLDKFSSSSSEQDDHSADEDDDDDEE</sequence>
<name>M4BBS9_HYAAE</name>